<gene>
    <name evidence="1" type="ORF">UFOPK4293_01496</name>
</gene>
<accession>A0A6J7TSB6</accession>
<dbReference type="EMBL" id="CAFBQH010000123">
    <property type="protein sequence ID" value="CAB5056385.1"/>
    <property type="molecule type" value="Genomic_DNA"/>
</dbReference>
<dbReference type="AlphaFoldDB" id="A0A6J7TSB6"/>
<name>A0A6J7TSB6_9ZZZZ</name>
<evidence type="ECO:0000313" key="1">
    <source>
        <dbReference type="EMBL" id="CAB5056385.1"/>
    </source>
</evidence>
<proteinExistence type="predicted"/>
<reference evidence="1" key="1">
    <citation type="submission" date="2020-05" db="EMBL/GenBank/DDBJ databases">
        <authorList>
            <person name="Chiriac C."/>
            <person name="Salcher M."/>
            <person name="Ghai R."/>
            <person name="Kavagutti S V."/>
        </authorList>
    </citation>
    <scope>NUCLEOTIDE SEQUENCE</scope>
</reference>
<organism evidence="1">
    <name type="scientific">freshwater metagenome</name>
    <dbReference type="NCBI Taxonomy" id="449393"/>
    <lineage>
        <taxon>unclassified sequences</taxon>
        <taxon>metagenomes</taxon>
        <taxon>ecological metagenomes</taxon>
    </lineage>
</organism>
<protein>
    <submittedName>
        <fullName evidence="1">Unannotated protein</fullName>
    </submittedName>
</protein>
<sequence>MDVDPVILESARKHGIANEDMIHAYHHPIRVFQLDDLTMLIGPDRSTRLLEIGLSTGEGVEFIVHAMLARPKYLR</sequence>